<keyword evidence="3" id="KW-0378">Hydrolase</keyword>
<dbReference type="InterPro" id="IPR027094">
    <property type="entry name" value="Mitofusin_fam"/>
</dbReference>
<dbReference type="PANTHER" id="PTHR10465">
    <property type="entry name" value="TRANSMEMBRANE GTPASE FZO1"/>
    <property type="match status" value="1"/>
</dbReference>
<comment type="subcellular location">
    <subcellularLocation>
        <location evidence="1">Membrane</location>
    </subcellularLocation>
</comment>
<evidence type="ECO:0000313" key="7">
    <source>
        <dbReference type="EMBL" id="WPL17416.1"/>
    </source>
</evidence>
<evidence type="ECO:0000313" key="8">
    <source>
        <dbReference type="Proteomes" id="UP001432180"/>
    </source>
</evidence>
<dbReference type="SUPFAM" id="SSF52540">
    <property type="entry name" value="P-loop containing nucleoside triphosphate hydrolases"/>
    <property type="match status" value="1"/>
</dbReference>
<dbReference type="RefSeq" id="WP_328987924.1">
    <property type="nucleotide sequence ID" value="NZ_CP121472.1"/>
</dbReference>
<evidence type="ECO:0000256" key="3">
    <source>
        <dbReference type="ARBA" id="ARBA00022801"/>
    </source>
</evidence>
<evidence type="ECO:0000259" key="6">
    <source>
        <dbReference type="Pfam" id="PF01926"/>
    </source>
</evidence>
<dbReference type="Gene3D" id="3.40.50.300">
    <property type="entry name" value="P-loop containing nucleotide triphosphate hydrolases"/>
    <property type="match status" value="1"/>
</dbReference>
<proteinExistence type="predicted"/>
<feature type="domain" description="G" evidence="6">
    <location>
        <begin position="58"/>
        <end position="166"/>
    </location>
</feature>
<name>A0ABZ0SAU1_9GAMM</name>
<sequence length="191" mass="21064">MNMKKAPEDVAESDVSHKFQELTVIIDALEADLGPSFDSERKAIVDVLRSLDGSLPIVAFLGTFSDGKSCLAGLMAEQYEIPIGFGPTTRTISELRTDKYVFIDTPGLFSSYTEHDGIALKYIARASAIIFVVSPVNPLKKSHTDTIRWLVNDLKAGRRIIFAINKMDEVADLEDDNEVTIPRQSRGLSNS</sequence>
<evidence type="ECO:0000256" key="4">
    <source>
        <dbReference type="ARBA" id="ARBA00023134"/>
    </source>
</evidence>
<accession>A0ABZ0SAU1</accession>
<keyword evidence="5" id="KW-0472">Membrane</keyword>
<keyword evidence="2" id="KW-0547">Nucleotide-binding</keyword>
<dbReference type="InterPro" id="IPR027417">
    <property type="entry name" value="P-loop_NTPase"/>
</dbReference>
<reference evidence="7 8" key="1">
    <citation type="journal article" date="2023" name="Microorganisms">
        <title>Thiorhodovibrio frisius and Trv. litoralis spp. nov., Two Novel Members from a Clade of Fastidious Purple Sulfur Bacteria That Exhibit Unique Red-Shifted Light-Harvesting Capabilities.</title>
        <authorList>
            <person name="Methner A."/>
            <person name="Kuzyk S.B."/>
            <person name="Petersen J."/>
            <person name="Bauer S."/>
            <person name="Brinkmann H."/>
            <person name="Sichau K."/>
            <person name="Wanner G."/>
            <person name="Wolf J."/>
            <person name="Neumann-Schaal M."/>
            <person name="Henke P."/>
            <person name="Tank M."/>
            <person name="Sproer C."/>
            <person name="Bunk B."/>
            <person name="Overmann J."/>
        </authorList>
    </citation>
    <scope>NUCLEOTIDE SEQUENCE [LARGE SCALE GENOMIC DNA]</scope>
    <source>
        <strain evidence="7 8">DSM 6702</strain>
    </source>
</reference>
<dbReference type="PANTHER" id="PTHR10465:SF0">
    <property type="entry name" value="SARCALUMENIN"/>
    <property type="match status" value="1"/>
</dbReference>
<evidence type="ECO:0000256" key="1">
    <source>
        <dbReference type="ARBA" id="ARBA00004370"/>
    </source>
</evidence>
<gene>
    <name evidence="7" type="ORF">Thiowin_02425</name>
</gene>
<evidence type="ECO:0000256" key="2">
    <source>
        <dbReference type="ARBA" id="ARBA00022741"/>
    </source>
</evidence>
<dbReference type="Pfam" id="PF01926">
    <property type="entry name" value="MMR_HSR1"/>
    <property type="match status" value="1"/>
</dbReference>
<dbReference type="Proteomes" id="UP001432180">
    <property type="component" value="Chromosome"/>
</dbReference>
<dbReference type="EMBL" id="CP121472">
    <property type="protein sequence ID" value="WPL17416.1"/>
    <property type="molecule type" value="Genomic_DNA"/>
</dbReference>
<keyword evidence="8" id="KW-1185">Reference proteome</keyword>
<evidence type="ECO:0000256" key="5">
    <source>
        <dbReference type="ARBA" id="ARBA00023136"/>
    </source>
</evidence>
<organism evidence="7 8">
    <name type="scientific">Thiorhodovibrio winogradskyi</name>
    <dbReference type="NCBI Taxonomy" id="77007"/>
    <lineage>
        <taxon>Bacteria</taxon>
        <taxon>Pseudomonadati</taxon>
        <taxon>Pseudomonadota</taxon>
        <taxon>Gammaproteobacteria</taxon>
        <taxon>Chromatiales</taxon>
        <taxon>Chromatiaceae</taxon>
        <taxon>Thiorhodovibrio</taxon>
    </lineage>
</organism>
<dbReference type="InterPro" id="IPR006073">
    <property type="entry name" value="GTP-bd"/>
</dbReference>
<protein>
    <submittedName>
        <fullName evidence="7">GTPase Era</fullName>
    </submittedName>
</protein>
<keyword evidence="4" id="KW-0342">GTP-binding</keyword>